<name>A0A1J6VXV8_9BACI</name>
<sequence>MREEQLIRKAEGLWSEAGGILRIVHEGVLCLSLSVWLMTCASKPLAGQVRLVQLLRLEARRHESINPKRQKEPFRLARLMFVVSGRPASTFLPAGTK</sequence>
<evidence type="ECO:0000313" key="1">
    <source>
        <dbReference type="EMBL" id="OIU70670.1"/>
    </source>
</evidence>
<comment type="caution">
    <text evidence="1">The sequence shown here is derived from an EMBL/GenBank/DDBJ whole genome shotgun (WGS) entry which is preliminary data.</text>
</comment>
<dbReference type="AlphaFoldDB" id="A0A1J6VXV8"/>
<keyword evidence="2" id="KW-1185">Reference proteome</keyword>
<organism evidence="1 2">
    <name type="scientific">Rossellomorea aquimaris</name>
    <dbReference type="NCBI Taxonomy" id="189382"/>
    <lineage>
        <taxon>Bacteria</taxon>
        <taxon>Bacillati</taxon>
        <taxon>Bacillota</taxon>
        <taxon>Bacilli</taxon>
        <taxon>Bacillales</taxon>
        <taxon>Bacillaceae</taxon>
        <taxon>Rossellomorea</taxon>
    </lineage>
</organism>
<proteinExistence type="predicted"/>
<accession>A0A1J6VXV8</accession>
<dbReference type="EMBL" id="MINN01000096">
    <property type="protein sequence ID" value="OIU70670.1"/>
    <property type="molecule type" value="Genomic_DNA"/>
</dbReference>
<protein>
    <submittedName>
        <fullName evidence="1">Uncharacterized protein</fullName>
    </submittedName>
</protein>
<evidence type="ECO:0000313" key="2">
    <source>
        <dbReference type="Proteomes" id="UP000182062"/>
    </source>
</evidence>
<gene>
    <name evidence="1" type="ORF">BHE18_19305</name>
</gene>
<reference evidence="1 2" key="1">
    <citation type="submission" date="2016-09" db="EMBL/GenBank/DDBJ databases">
        <title>Bacillus aquimaris SAMM genome sequence reveals colonization and biosurfactant production capacities.</title>
        <authorList>
            <person name="Waghmode S.R."/>
            <person name="Suryavanshi M.V."/>
        </authorList>
    </citation>
    <scope>NUCLEOTIDE SEQUENCE [LARGE SCALE GENOMIC DNA]</scope>
    <source>
        <strain evidence="1 2">SAMM</strain>
    </source>
</reference>
<dbReference type="Proteomes" id="UP000182062">
    <property type="component" value="Unassembled WGS sequence"/>
</dbReference>